<evidence type="ECO:0000313" key="6">
    <source>
        <dbReference type="EMBL" id="CAL1529096.1"/>
    </source>
</evidence>
<dbReference type="InterPro" id="IPR007110">
    <property type="entry name" value="Ig-like_dom"/>
</dbReference>
<evidence type="ECO:0000313" key="7">
    <source>
        <dbReference type="Proteomes" id="UP001497497"/>
    </source>
</evidence>
<dbReference type="FunFam" id="2.60.40.10:FF:000032">
    <property type="entry name" value="palladin isoform X1"/>
    <property type="match status" value="1"/>
</dbReference>
<organism evidence="6 7">
    <name type="scientific">Lymnaea stagnalis</name>
    <name type="common">Great pond snail</name>
    <name type="synonym">Helix stagnalis</name>
    <dbReference type="NCBI Taxonomy" id="6523"/>
    <lineage>
        <taxon>Eukaryota</taxon>
        <taxon>Metazoa</taxon>
        <taxon>Spiralia</taxon>
        <taxon>Lophotrochozoa</taxon>
        <taxon>Mollusca</taxon>
        <taxon>Gastropoda</taxon>
        <taxon>Heterobranchia</taxon>
        <taxon>Euthyneura</taxon>
        <taxon>Panpulmonata</taxon>
        <taxon>Hygrophila</taxon>
        <taxon>Lymnaeoidea</taxon>
        <taxon>Lymnaeidae</taxon>
        <taxon>Lymnaea</taxon>
    </lineage>
</organism>
<proteinExistence type="predicted"/>
<dbReference type="SMART" id="SM00408">
    <property type="entry name" value="IGc2"/>
    <property type="match status" value="4"/>
</dbReference>
<dbReference type="Gene3D" id="2.60.40.10">
    <property type="entry name" value="Immunoglobulins"/>
    <property type="match status" value="4"/>
</dbReference>
<evidence type="ECO:0000259" key="5">
    <source>
        <dbReference type="PROSITE" id="PS50835"/>
    </source>
</evidence>
<evidence type="ECO:0000256" key="4">
    <source>
        <dbReference type="SAM" id="SignalP"/>
    </source>
</evidence>
<feature type="domain" description="Ig-like" evidence="5">
    <location>
        <begin position="141"/>
        <end position="213"/>
    </location>
</feature>
<feature type="domain" description="Ig-like" evidence="5">
    <location>
        <begin position="251"/>
        <end position="339"/>
    </location>
</feature>
<dbReference type="InterPro" id="IPR003598">
    <property type="entry name" value="Ig_sub2"/>
</dbReference>
<dbReference type="PANTHER" id="PTHR44170:SF6">
    <property type="entry name" value="CONTACTIN"/>
    <property type="match status" value="1"/>
</dbReference>
<dbReference type="EMBL" id="CAXITT010000042">
    <property type="protein sequence ID" value="CAL1529096.1"/>
    <property type="molecule type" value="Genomic_DNA"/>
</dbReference>
<dbReference type="CDD" id="cd00096">
    <property type="entry name" value="Ig"/>
    <property type="match status" value="1"/>
</dbReference>
<gene>
    <name evidence="6" type="ORF">GSLYS_00003251001</name>
</gene>
<feature type="signal peptide" evidence="4">
    <location>
        <begin position="1"/>
        <end position="21"/>
    </location>
</feature>
<dbReference type="InterPro" id="IPR036179">
    <property type="entry name" value="Ig-like_dom_sf"/>
</dbReference>
<dbReference type="FunFam" id="2.60.40.10:FF:000064">
    <property type="entry name" value="Contactin 1"/>
    <property type="match status" value="1"/>
</dbReference>
<dbReference type="InterPro" id="IPR013098">
    <property type="entry name" value="Ig_I-set"/>
</dbReference>
<keyword evidence="1" id="KW-0677">Repeat</keyword>
<dbReference type="PROSITE" id="PS50835">
    <property type="entry name" value="IG_LIKE"/>
    <property type="match status" value="4"/>
</dbReference>
<dbReference type="Proteomes" id="UP001497497">
    <property type="component" value="Unassembled WGS sequence"/>
</dbReference>
<dbReference type="InterPro" id="IPR003599">
    <property type="entry name" value="Ig_sub"/>
</dbReference>
<name>A0AAV2H5W2_LYMST</name>
<dbReference type="GO" id="GO:0098609">
    <property type="term" value="P:cell-cell adhesion"/>
    <property type="evidence" value="ECO:0007669"/>
    <property type="project" value="TreeGrafter"/>
</dbReference>
<keyword evidence="3" id="KW-0393">Immunoglobulin domain</keyword>
<dbReference type="SMART" id="SM00409">
    <property type="entry name" value="IG"/>
    <property type="match status" value="4"/>
</dbReference>
<dbReference type="SUPFAM" id="SSF48726">
    <property type="entry name" value="Immunoglobulin"/>
    <property type="match status" value="4"/>
</dbReference>
<keyword evidence="2" id="KW-1015">Disulfide bond</keyword>
<reference evidence="6 7" key="1">
    <citation type="submission" date="2024-04" db="EMBL/GenBank/DDBJ databases">
        <authorList>
            <consortium name="Genoscope - CEA"/>
            <person name="William W."/>
        </authorList>
    </citation>
    <scope>NUCLEOTIDE SEQUENCE [LARGE SCALE GENOMIC DNA]</scope>
</reference>
<keyword evidence="4" id="KW-0732">Signal</keyword>
<accession>A0AAV2H5W2</accession>
<feature type="chain" id="PRO_5043438606" description="Ig-like domain-containing protein" evidence="4">
    <location>
        <begin position="22"/>
        <end position="432"/>
    </location>
</feature>
<protein>
    <recommendedName>
        <fullName evidence="5">Ig-like domain-containing protein</fullName>
    </recommendedName>
</protein>
<sequence>MTCGVFFLCVLLSVALHGVFTQIHNLDVDNTGQQLRGPAFLREPQDTFIMGNATDKVYLECLAVGDPQPSYQWLKLTNDNRTVPLSVDPRYSFTTGSLEIRNPALTDESTYFCKATNDYGTVISSSARLTFGVLGNFSNVPPAPVRGLEYEGATLDCPRIIGKPAKSYQWYKDGDDNPIAPKSLRRAFVSANGKLYFSELDPADEGTYYCRVTLSGFGQPGNYIGASRVDSRKSLGLALTVVTSGDSRYQPIIQDDFIYVFPATPTKGGDVRLECFAYGTGPLNYTWSREGGRPLPIGYALESNGRILLIKNLDFADGGEYTFSVFSSSTELLYSKAIDLAIQAKPYFTYPLTHQDVDVGSRLTWHCEAAGRPTPTYQWYKNGEVLKSSPGITVDVNTLTITTVDGKRDNGTYQCAASNSFGTTFTTAQLRV</sequence>
<dbReference type="Pfam" id="PF07679">
    <property type="entry name" value="I-set"/>
    <property type="match status" value="1"/>
</dbReference>
<comment type="caution">
    <text evidence="6">The sequence shown here is derived from an EMBL/GenBank/DDBJ whole genome shotgun (WGS) entry which is preliminary data.</text>
</comment>
<dbReference type="AlphaFoldDB" id="A0AAV2H5W2"/>
<feature type="domain" description="Ig-like" evidence="5">
    <location>
        <begin position="346"/>
        <end position="432"/>
    </location>
</feature>
<evidence type="ECO:0000256" key="1">
    <source>
        <dbReference type="ARBA" id="ARBA00022737"/>
    </source>
</evidence>
<dbReference type="GO" id="GO:0016020">
    <property type="term" value="C:membrane"/>
    <property type="evidence" value="ECO:0007669"/>
    <property type="project" value="UniProtKB-SubCell"/>
</dbReference>
<dbReference type="PANTHER" id="PTHR44170">
    <property type="entry name" value="PROTEIN SIDEKICK"/>
    <property type="match status" value="1"/>
</dbReference>
<dbReference type="Pfam" id="PF13927">
    <property type="entry name" value="Ig_3"/>
    <property type="match status" value="3"/>
</dbReference>
<evidence type="ECO:0000256" key="2">
    <source>
        <dbReference type="ARBA" id="ARBA00023157"/>
    </source>
</evidence>
<keyword evidence="7" id="KW-1185">Reference proteome</keyword>
<feature type="domain" description="Ig-like" evidence="5">
    <location>
        <begin position="38"/>
        <end position="130"/>
    </location>
</feature>
<evidence type="ECO:0000256" key="3">
    <source>
        <dbReference type="ARBA" id="ARBA00023319"/>
    </source>
</evidence>
<dbReference type="InterPro" id="IPR013783">
    <property type="entry name" value="Ig-like_fold"/>
</dbReference>